<accession>A0ABS5II21</accession>
<name>A0ABS5II21_9MICO</name>
<organism evidence="4 5">
    <name type="scientific">Microbacterium paraoxydans</name>
    <dbReference type="NCBI Taxonomy" id="199592"/>
    <lineage>
        <taxon>Bacteria</taxon>
        <taxon>Bacillati</taxon>
        <taxon>Actinomycetota</taxon>
        <taxon>Actinomycetes</taxon>
        <taxon>Micrococcales</taxon>
        <taxon>Microbacteriaceae</taxon>
        <taxon>Microbacterium</taxon>
    </lineage>
</organism>
<dbReference type="InterPro" id="IPR046112">
    <property type="entry name" value="DUF6049"/>
</dbReference>
<dbReference type="Proteomes" id="UP000678243">
    <property type="component" value="Unassembled WGS sequence"/>
</dbReference>
<evidence type="ECO:0008006" key="6">
    <source>
        <dbReference type="Google" id="ProtNLM"/>
    </source>
</evidence>
<keyword evidence="5" id="KW-1185">Reference proteome</keyword>
<proteinExistence type="predicted"/>
<feature type="chain" id="PRO_5047252609" description="2-oxoglutarate dehydrogenase" evidence="3">
    <location>
        <begin position="38"/>
        <end position="729"/>
    </location>
</feature>
<keyword evidence="2" id="KW-0812">Transmembrane</keyword>
<comment type="caution">
    <text evidence="4">The sequence shown here is derived from an EMBL/GenBank/DDBJ whole genome shotgun (WGS) entry which is preliminary data.</text>
</comment>
<feature type="region of interest" description="Disordered" evidence="1">
    <location>
        <begin position="710"/>
        <end position="729"/>
    </location>
</feature>
<evidence type="ECO:0000256" key="1">
    <source>
        <dbReference type="SAM" id="MobiDB-lite"/>
    </source>
</evidence>
<evidence type="ECO:0000256" key="3">
    <source>
        <dbReference type="SAM" id="SignalP"/>
    </source>
</evidence>
<protein>
    <recommendedName>
        <fullName evidence="6">2-oxoglutarate dehydrogenase</fullName>
    </recommendedName>
</protein>
<feature type="compositionally biased region" description="Basic and acidic residues" evidence="1">
    <location>
        <begin position="716"/>
        <end position="729"/>
    </location>
</feature>
<keyword evidence="2" id="KW-1133">Transmembrane helix</keyword>
<evidence type="ECO:0000256" key="2">
    <source>
        <dbReference type="SAM" id="Phobius"/>
    </source>
</evidence>
<sequence length="729" mass="74436">MTAITPHTGLRVRLRRLAAAVIAASACTLAVPGVASAADQPSGDDRTVELHVSAGLRGVVAPGTSTSAVVTIDNGTETELSAGRVEIELGSTPLPTAEAVSDWLDDGETEGAFVSLGDEASKTADPDGIATTTVFVPQETIEALAPGVYPLRAALSGARTGDTDGERATTWDTTATSVLVVSDPTASPVGVLVPITATPAGGALLTADELTTLTAPEGALTAQLDGVSGTTAVLAIDPAILASIRALGTAAPESAREWLTRLDELPNARFALQFGDADLTVQAQTGLAAPLAPLPFTALLDPADFPPQSATTEPPSAPGSASPTPGSTNAPALPDDATLTEVDGALPRVVWPEQDLTQADVTAFAGYLGQSTTTVVSSATLGGPTAAHATAGGLDLLVTDAATSAALSGAAGAADPVVRQRLLAEASAQLFLAQGATGGAPLLIGLDRDETRTADALRDAISAADSIGFELSTVRATAPVAVALPEAAATSRSTDLVNLLTDEQSLTAFSTILSEPGVLLSPERMRILRTIAVGSSDAEFAEKVAAHRARTTTTLSSVSIPPSSTIQLLTANADLPIAVRNDLPWPVTVRLSASPSDPRLEVKPVIETVVQPQSSTRVKVPVSARVGSGELDLRLSLSSPTGVPIQSEQSVRVAVRAEWETIGLVVFGGLAVLLIALGVVRTVRRKRREAVEAQAVEAAVDELIEEKEAEAAAQERALDRDTPPTKENP</sequence>
<keyword evidence="3" id="KW-0732">Signal</keyword>
<feature type="signal peptide" evidence="3">
    <location>
        <begin position="1"/>
        <end position="37"/>
    </location>
</feature>
<feature type="compositionally biased region" description="Low complexity" evidence="1">
    <location>
        <begin position="300"/>
        <end position="328"/>
    </location>
</feature>
<keyword evidence="2" id="KW-0472">Membrane</keyword>
<reference evidence="4 5" key="1">
    <citation type="submission" date="2021-04" db="EMBL/GenBank/DDBJ databases">
        <title>Whole genome analysis of root endophytic bacterium Microbacterium paraoxydans ku-mp colonizing RP-bio226 rice variety.</title>
        <authorList>
            <person name="Ulaganathan K."/>
            <person name="Latha B."/>
        </authorList>
    </citation>
    <scope>NUCLEOTIDE SEQUENCE [LARGE SCALE GENOMIC DNA]</scope>
    <source>
        <strain evidence="5">ku-mp</strain>
    </source>
</reference>
<dbReference type="RefSeq" id="WP_211539704.1">
    <property type="nucleotide sequence ID" value="NZ_JAGTUK010000001.1"/>
</dbReference>
<dbReference type="Pfam" id="PF19516">
    <property type="entry name" value="DUF6049"/>
    <property type="match status" value="1"/>
</dbReference>
<dbReference type="EMBL" id="JAGTUK010000001">
    <property type="protein sequence ID" value="MBS0022543.1"/>
    <property type="molecule type" value="Genomic_DNA"/>
</dbReference>
<evidence type="ECO:0000313" key="5">
    <source>
        <dbReference type="Proteomes" id="UP000678243"/>
    </source>
</evidence>
<evidence type="ECO:0000313" key="4">
    <source>
        <dbReference type="EMBL" id="MBS0022543.1"/>
    </source>
</evidence>
<gene>
    <name evidence="4" type="ORF">KE274_00315</name>
</gene>
<feature type="transmembrane region" description="Helical" evidence="2">
    <location>
        <begin position="662"/>
        <end position="680"/>
    </location>
</feature>
<feature type="region of interest" description="Disordered" evidence="1">
    <location>
        <begin position="300"/>
        <end position="336"/>
    </location>
</feature>